<feature type="transmembrane region" description="Helical" evidence="7">
    <location>
        <begin position="96"/>
        <end position="114"/>
    </location>
</feature>
<feature type="transmembrane region" description="Helical" evidence="7">
    <location>
        <begin position="211"/>
        <end position="231"/>
    </location>
</feature>
<evidence type="ECO:0000256" key="6">
    <source>
        <dbReference type="ARBA" id="ARBA00023136"/>
    </source>
</evidence>
<dbReference type="GO" id="GO:0022857">
    <property type="term" value="F:transmembrane transporter activity"/>
    <property type="evidence" value="ECO:0007669"/>
    <property type="project" value="InterPro"/>
</dbReference>
<feature type="transmembrane region" description="Helical" evidence="7">
    <location>
        <begin position="434"/>
        <end position="457"/>
    </location>
</feature>
<comment type="subcellular location">
    <subcellularLocation>
        <location evidence="1">Membrane</location>
        <topology evidence="1">Multi-pass membrane protein</topology>
    </subcellularLocation>
</comment>
<dbReference type="GO" id="GO:0016020">
    <property type="term" value="C:membrane"/>
    <property type="evidence" value="ECO:0007669"/>
    <property type="project" value="UniProtKB-SubCell"/>
</dbReference>
<comment type="similarity">
    <text evidence="2">Belongs to the major facilitator superfamily.</text>
</comment>
<keyword evidence="3" id="KW-0813">Transport</keyword>
<evidence type="ECO:0000256" key="1">
    <source>
        <dbReference type="ARBA" id="ARBA00004141"/>
    </source>
</evidence>
<proteinExistence type="inferred from homology"/>
<evidence type="ECO:0000256" key="5">
    <source>
        <dbReference type="ARBA" id="ARBA00022989"/>
    </source>
</evidence>
<evidence type="ECO:0000256" key="7">
    <source>
        <dbReference type="SAM" id="Phobius"/>
    </source>
</evidence>
<dbReference type="InterPro" id="IPR036259">
    <property type="entry name" value="MFS_trans_sf"/>
</dbReference>
<comment type="caution">
    <text evidence="8">The sequence shown here is derived from an EMBL/GenBank/DDBJ whole genome shotgun (WGS) entry which is preliminary data.</text>
</comment>
<dbReference type="FunFam" id="1.20.1250.20:FF:000013">
    <property type="entry name" value="MFS general substrate transporter"/>
    <property type="match status" value="1"/>
</dbReference>
<dbReference type="OrthoDB" id="2985014at2759"/>
<feature type="transmembrane region" description="Helical" evidence="7">
    <location>
        <begin position="180"/>
        <end position="199"/>
    </location>
</feature>
<keyword evidence="6 7" id="KW-0472">Membrane</keyword>
<keyword evidence="5 7" id="KW-1133">Transmembrane helix</keyword>
<dbReference type="SUPFAM" id="SSF103473">
    <property type="entry name" value="MFS general substrate transporter"/>
    <property type="match status" value="1"/>
</dbReference>
<evidence type="ECO:0000313" key="8">
    <source>
        <dbReference type="EMBL" id="KAJ5100571.1"/>
    </source>
</evidence>
<gene>
    <name evidence="8" type="ORF">N7456_006623</name>
</gene>
<dbReference type="AlphaFoldDB" id="A0A9W9FI19"/>
<evidence type="ECO:0000256" key="3">
    <source>
        <dbReference type="ARBA" id="ARBA00022448"/>
    </source>
</evidence>
<dbReference type="Pfam" id="PF07690">
    <property type="entry name" value="MFS_1"/>
    <property type="match status" value="1"/>
</dbReference>
<name>A0A9W9FI19_9EURO</name>
<protein>
    <recommendedName>
        <fullName evidence="10">Major facilitator superfamily (MFS) profile domain-containing protein</fullName>
    </recommendedName>
</protein>
<dbReference type="InterPro" id="IPR011701">
    <property type="entry name" value="MFS"/>
</dbReference>
<feature type="transmembrane region" description="Helical" evidence="7">
    <location>
        <begin position="344"/>
        <end position="364"/>
    </location>
</feature>
<organism evidence="8 9">
    <name type="scientific">Penicillium angulare</name>
    <dbReference type="NCBI Taxonomy" id="116970"/>
    <lineage>
        <taxon>Eukaryota</taxon>
        <taxon>Fungi</taxon>
        <taxon>Dikarya</taxon>
        <taxon>Ascomycota</taxon>
        <taxon>Pezizomycotina</taxon>
        <taxon>Eurotiomycetes</taxon>
        <taxon>Eurotiomycetidae</taxon>
        <taxon>Eurotiales</taxon>
        <taxon>Aspergillaceae</taxon>
        <taxon>Penicillium</taxon>
    </lineage>
</organism>
<keyword evidence="4 7" id="KW-0812">Transmembrane</keyword>
<accession>A0A9W9FI19</accession>
<feature type="transmembrane region" description="Helical" evidence="7">
    <location>
        <begin position="320"/>
        <end position="337"/>
    </location>
</feature>
<evidence type="ECO:0000256" key="4">
    <source>
        <dbReference type="ARBA" id="ARBA00022692"/>
    </source>
</evidence>
<keyword evidence="9" id="KW-1185">Reference proteome</keyword>
<reference evidence="8" key="2">
    <citation type="journal article" date="2023" name="IMA Fungus">
        <title>Comparative genomic study of the Penicillium genus elucidates a diverse pangenome and 15 lateral gene transfer events.</title>
        <authorList>
            <person name="Petersen C."/>
            <person name="Sorensen T."/>
            <person name="Nielsen M.R."/>
            <person name="Sondergaard T.E."/>
            <person name="Sorensen J.L."/>
            <person name="Fitzpatrick D.A."/>
            <person name="Frisvad J.C."/>
            <person name="Nielsen K.L."/>
        </authorList>
    </citation>
    <scope>NUCLEOTIDE SEQUENCE</scope>
    <source>
        <strain evidence="8">IBT 30069</strain>
    </source>
</reference>
<dbReference type="Gene3D" id="1.20.1250.20">
    <property type="entry name" value="MFS general substrate transporter like domains"/>
    <property type="match status" value="2"/>
</dbReference>
<feature type="transmembrane region" description="Helical" evidence="7">
    <location>
        <begin position="280"/>
        <end position="300"/>
    </location>
</feature>
<feature type="transmembrane region" description="Helical" evidence="7">
    <location>
        <begin position="402"/>
        <end position="422"/>
    </location>
</feature>
<evidence type="ECO:0008006" key="10">
    <source>
        <dbReference type="Google" id="ProtNLM"/>
    </source>
</evidence>
<dbReference type="EMBL" id="JAPQKH010000004">
    <property type="protein sequence ID" value="KAJ5100571.1"/>
    <property type="molecule type" value="Genomic_DNA"/>
</dbReference>
<dbReference type="PANTHER" id="PTHR43791:SF36">
    <property type="entry name" value="TRANSPORTER, PUTATIVE (AFU_ORTHOLOGUE AFUA_6G08340)-RELATED"/>
    <property type="match status" value="1"/>
</dbReference>
<evidence type="ECO:0000256" key="2">
    <source>
        <dbReference type="ARBA" id="ARBA00008335"/>
    </source>
</evidence>
<feature type="transmembrane region" description="Helical" evidence="7">
    <location>
        <begin position="119"/>
        <end position="137"/>
    </location>
</feature>
<dbReference type="FunFam" id="1.20.1250.20:FF:000018">
    <property type="entry name" value="MFS transporter permease"/>
    <property type="match status" value="1"/>
</dbReference>
<dbReference type="Proteomes" id="UP001149165">
    <property type="component" value="Unassembled WGS sequence"/>
</dbReference>
<dbReference type="PANTHER" id="PTHR43791">
    <property type="entry name" value="PERMEASE-RELATED"/>
    <property type="match status" value="1"/>
</dbReference>
<reference evidence="8" key="1">
    <citation type="submission" date="2022-11" db="EMBL/GenBank/DDBJ databases">
        <authorList>
            <person name="Petersen C."/>
        </authorList>
    </citation>
    <scope>NUCLEOTIDE SEQUENCE</scope>
    <source>
        <strain evidence="8">IBT 30069</strain>
    </source>
</reference>
<feature type="transmembrane region" description="Helical" evidence="7">
    <location>
        <begin position="370"/>
        <end position="390"/>
    </location>
</feature>
<feature type="transmembrane region" description="Helical" evidence="7">
    <location>
        <begin position="149"/>
        <end position="168"/>
    </location>
</feature>
<sequence length="492" mass="55111">MAVSVDNDEFKADVITLEDIKATGDIDNEKGNPEPNYTPEELKNVVRKLDWHLMPLCFLMYTFSVLDRSNLGNAKLVGMEDDIDLSGNRYEWLGNIFYIAYIIFQFNTLGWKIFKPHKWVTFVVCYWGLASTLQATAYNWQGLMACRFFLGWAETMFGPGIPLYFSFFYPRERIGKRFGIFLAGSALANAYGGALAFGLGHVHSKISNWRFLFIIEGVPTVLLALLAWFYLPDSPSTARFLNAREREMAQAFANSQPGDYKHEGLQLNQLGDAFKDYRNYIFALMNFCNNVSFASLPLFLPTIVSEMGSFTEVQSNGITAPPYLLCFILIIAVSVLSDKLRVRGPFCAMFSLLSAVGFILLGTTETVGPRYLGCFLAVQIFVTTSIVLVWNSNTNSTGSSKAGGLWIMMTVGQCGPLLGTNMFPSSEGPYYRRGSWVCCSFAILSAVAAATLSLLLWRENERRDRIYGPVREGQHVDMSSSESREAGLRYII</sequence>
<evidence type="ECO:0000313" key="9">
    <source>
        <dbReference type="Proteomes" id="UP001149165"/>
    </source>
</evidence>